<dbReference type="InterPro" id="IPR012347">
    <property type="entry name" value="Ferritin-like"/>
</dbReference>
<protein>
    <submittedName>
        <fullName evidence="1">Uncharacterized protein</fullName>
    </submittedName>
</protein>
<gene>
    <name evidence="1" type="ORF">ACBP88_13310</name>
</gene>
<dbReference type="EMBL" id="JBGJLR010000016">
    <property type="protein sequence ID" value="MEZ2740413.1"/>
    <property type="molecule type" value="Genomic_DNA"/>
</dbReference>
<comment type="caution">
    <text evidence="1">The sequence shown here is derived from an EMBL/GenBank/DDBJ whole genome shotgun (WGS) entry which is preliminary data.</text>
</comment>
<dbReference type="Proteomes" id="UP001567350">
    <property type="component" value="Unassembled WGS sequence"/>
</dbReference>
<evidence type="ECO:0000313" key="2">
    <source>
        <dbReference type="Proteomes" id="UP001567350"/>
    </source>
</evidence>
<sequence>MTTDHQMLIVSEQENAYWHIQFAQEPYYVAGRGYDQYKPAYELGWMAALQHPDAGFAELVQELEMQWGTQTTTSLLPWREVRQAVKDAWMHARAQMHNSQSISLTVIPVRDLPTVLYPLHKGCQTLLRDLWSMRSVPVNDFAQQVIERHIDLLQRFIQVLGALCHNNKVSLSRVSHWPQRLYVGWMTFRSRLSEWTPAEAFEVCERRERSLLFAYHRALRKNLPVDVRILLAQQAKTLQLNLEKLVWVRHNWSL</sequence>
<evidence type="ECO:0000313" key="1">
    <source>
        <dbReference type="EMBL" id="MEZ2740413.1"/>
    </source>
</evidence>
<accession>A0ABV4IJ58</accession>
<keyword evidence="2" id="KW-1185">Reference proteome</keyword>
<name>A0ABV4IJ58_9BURK</name>
<dbReference type="RefSeq" id="WP_370893245.1">
    <property type="nucleotide sequence ID" value="NZ_JBGJLR010000016.1"/>
</dbReference>
<reference evidence="1 2" key="1">
    <citation type="submission" date="2024-08" db="EMBL/GenBank/DDBJ databases">
        <authorList>
            <person name="Feng Z."/>
            <person name="Ronholm J."/>
        </authorList>
    </citation>
    <scope>NUCLEOTIDE SEQUENCE [LARGE SCALE GENOMIC DNA]</scope>
    <source>
        <strain evidence="1 2">4-AB0-8</strain>
    </source>
</reference>
<proteinExistence type="predicted"/>
<dbReference type="Gene3D" id="1.20.1260.10">
    <property type="match status" value="1"/>
</dbReference>
<organism evidence="1 2">
    <name type="scientific">Comamonas jiangduensis</name>
    <dbReference type="NCBI Taxonomy" id="1194168"/>
    <lineage>
        <taxon>Bacteria</taxon>
        <taxon>Pseudomonadati</taxon>
        <taxon>Pseudomonadota</taxon>
        <taxon>Betaproteobacteria</taxon>
        <taxon>Burkholderiales</taxon>
        <taxon>Comamonadaceae</taxon>
        <taxon>Comamonas</taxon>
    </lineage>
</organism>